<keyword evidence="2" id="KW-1185">Reference proteome</keyword>
<organism evidence="1 2">
    <name type="scientific">Elysia crispata</name>
    <name type="common">lettuce slug</name>
    <dbReference type="NCBI Taxonomy" id="231223"/>
    <lineage>
        <taxon>Eukaryota</taxon>
        <taxon>Metazoa</taxon>
        <taxon>Spiralia</taxon>
        <taxon>Lophotrochozoa</taxon>
        <taxon>Mollusca</taxon>
        <taxon>Gastropoda</taxon>
        <taxon>Heterobranchia</taxon>
        <taxon>Euthyneura</taxon>
        <taxon>Panpulmonata</taxon>
        <taxon>Sacoglossa</taxon>
        <taxon>Placobranchoidea</taxon>
        <taxon>Plakobranchidae</taxon>
        <taxon>Elysia</taxon>
    </lineage>
</organism>
<sequence length="107" mass="12427">MLENSTTLLYSPTLFTHARELHYTPLLSNSVYPSLRTPLHSFTLQLCLPMLENSTTLLYSPTLFTHARELHYTPLLSNYVYPYLRTPLHSFTVQQGRNPTFRVIRNG</sequence>
<evidence type="ECO:0000313" key="1">
    <source>
        <dbReference type="EMBL" id="KAK3760343.1"/>
    </source>
</evidence>
<accession>A0AAE0YZW8</accession>
<dbReference type="Proteomes" id="UP001283361">
    <property type="component" value="Unassembled WGS sequence"/>
</dbReference>
<proteinExistence type="predicted"/>
<dbReference type="EMBL" id="JAWDGP010005010">
    <property type="protein sequence ID" value="KAK3760343.1"/>
    <property type="molecule type" value="Genomic_DNA"/>
</dbReference>
<name>A0AAE0YZW8_9GAST</name>
<gene>
    <name evidence="1" type="ORF">RRG08_050544</name>
</gene>
<protein>
    <submittedName>
        <fullName evidence="1">Uncharacterized protein</fullName>
    </submittedName>
</protein>
<reference evidence="1" key="1">
    <citation type="journal article" date="2023" name="G3 (Bethesda)">
        <title>A reference genome for the long-term kleptoplast-retaining sea slug Elysia crispata morphotype clarki.</title>
        <authorList>
            <person name="Eastman K.E."/>
            <person name="Pendleton A.L."/>
            <person name="Shaikh M.A."/>
            <person name="Suttiyut T."/>
            <person name="Ogas R."/>
            <person name="Tomko P."/>
            <person name="Gavelis G."/>
            <person name="Widhalm J.R."/>
            <person name="Wisecaver J.H."/>
        </authorList>
    </citation>
    <scope>NUCLEOTIDE SEQUENCE</scope>
    <source>
        <strain evidence="1">ECLA1</strain>
    </source>
</reference>
<comment type="caution">
    <text evidence="1">The sequence shown here is derived from an EMBL/GenBank/DDBJ whole genome shotgun (WGS) entry which is preliminary data.</text>
</comment>
<dbReference type="AlphaFoldDB" id="A0AAE0YZW8"/>
<evidence type="ECO:0000313" key="2">
    <source>
        <dbReference type="Proteomes" id="UP001283361"/>
    </source>
</evidence>